<dbReference type="KEGG" id="cqn:G7Y29_07165"/>
<dbReference type="AlphaFoldDB" id="A0A7T0PF63"/>
<evidence type="ECO:0000256" key="2">
    <source>
        <dbReference type="SAM" id="SignalP"/>
    </source>
</evidence>
<evidence type="ECO:0000313" key="3">
    <source>
        <dbReference type="EMBL" id="QPK82662.1"/>
    </source>
</evidence>
<accession>A0A7T0PF63</accession>
<dbReference type="RefSeq" id="WP_165002618.1">
    <property type="nucleotide sequence ID" value="NZ_CP064955.1"/>
</dbReference>
<sequence length="88" mass="8639">MNRFTTSAVAVATAFALAATPLTADAAPASSNSSASNDGSSYNQRAAVIAGTAIPAAVLTIAIIVLANPSGIDKIAKLLGLPGVQLPF</sequence>
<reference evidence="3 4" key="1">
    <citation type="submission" date="2020-11" db="EMBL/GenBank/DDBJ databases">
        <title>Corynebacterium sp. MC1420.</title>
        <authorList>
            <person name="Zhou J."/>
        </authorList>
    </citation>
    <scope>NUCLEOTIDE SEQUENCE [LARGE SCALE GENOMIC DNA]</scope>
    <source>
        <strain evidence="3 4">MC1420</strain>
    </source>
</reference>
<feature type="transmembrane region" description="Helical" evidence="1">
    <location>
        <begin position="48"/>
        <end position="67"/>
    </location>
</feature>
<evidence type="ECO:0000313" key="4">
    <source>
        <dbReference type="Proteomes" id="UP000594586"/>
    </source>
</evidence>
<keyword evidence="2" id="KW-0732">Signal</keyword>
<feature type="chain" id="PRO_5032581166" description="Secreted protein" evidence="2">
    <location>
        <begin position="27"/>
        <end position="88"/>
    </location>
</feature>
<name>A0A7T0PF63_9CORY</name>
<dbReference type="Proteomes" id="UP000594586">
    <property type="component" value="Chromosome"/>
</dbReference>
<keyword evidence="1" id="KW-0472">Membrane</keyword>
<keyword evidence="1" id="KW-0812">Transmembrane</keyword>
<evidence type="ECO:0008006" key="5">
    <source>
        <dbReference type="Google" id="ProtNLM"/>
    </source>
</evidence>
<organism evidence="3 4">
    <name type="scientific">Corynebacterium qintianiae</name>
    <dbReference type="NCBI Taxonomy" id="2709392"/>
    <lineage>
        <taxon>Bacteria</taxon>
        <taxon>Bacillati</taxon>
        <taxon>Actinomycetota</taxon>
        <taxon>Actinomycetes</taxon>
        <taxon>Mycobacteriales</taxon>
        <taxon>Corynebacteriaceae</taxon>
        <taxon>Corynebacterium</taxon>
    </lineage>
</organism>
<proteinExistence type="predicted"/>
<dbReference type="EMBL" id="CP064955">
    <property type="protein sequence ID" value="QPK82662.1"/>
    <property type="molecule type" value="Genomic_DNA"/>
</dbReference>
<feature type="signal peptide" evidence="2">
    <location>
        <begin position="1"/>
        <end position="26"/>
    </location>
</feature>
<keyword evidence="4" id="KW-1185">Reference proteome</keyword>
<keyword evidence="1" id="KW-1133">Transmembrane helix</keyword>
<evidence type="ECO:0000256" key="1">
    <source>
        <dbReference type="SAM" id="Phobius"/>
    </source>
</evidence>
<protein>
    <recommendedName>
        <fullName evidence="5">Secreted protein</fullName>
    </recommendedName>
</protein>
<gene>
    <name evidence="3" type="ORF">G7Y29_07165</name>
</gene>